<comment type="function">
    <text evidence="7">Catalyzes the NADPH-dependent reduction of L-glutamate 5-phosphate into L-glutamate 5-semialdehyde and phosphate. The product spontaneously undergoes cyclization to form 1-pyrroline-5-carboxylate.</text>
</comment>
<dbReference type="RefSeq" id="WP_084690100.1">
    <property type="nucleotide sequence ID" value="NZ_JOFV01000008.1"/>
</dbReference>
<dbReference type="PANTHER" id="PTHR11063">
    <property type="entry name" value="GLUTAMATE SEMIALDEHYDE DEHYDROGENASE"/>
    <property type="match status" value="1"/>
</dbReference>
<accession>A0A4V1N5S5</accession>
<evidence type="ECO:0000256" key="7">
    <source>
        <dbReference type="HAMAP-Rule" id="MF_00412"/>
    </source>
</evidence>
<feature type="region of interest" description="Disordered" evidence="8">
    <location>
        <begin position="1"/>
        <end position="39"/>
    </location>
</feature>
<dbReference type="HAMAP" id="MF_00412">
    <property type="entry name" value="ProA"/>
    <property type="match status" value="1"/>
</dbReference>
<dbReference type="UniPathway" id="UPA00098">
    <property type="reaction ID" value="UER00360"/>
</dbReference>
<dbReference type="AlphaFoldDB" id="A0A4V1N5S5"/>
<evidence type="ECO:0000256" key="3">
    <source>
        <dbReference type="ARBA" id="ARBA00022650"/>
    </source>
</evidence>
<dbReference type="EMBL" id="SDJQ01000001">
    <property type="protein sequence ID" value="RXR36715.1"/>
    <property type="molecule type" value="Genomic_DNA"/>
</dbReference>
<evidence type="ECO:0000313" key="11">
    <source>
        <dbReference type="EMBL" id="RXR36715.1"/>
    </source>
</evidence>
<dbReference type="EMBL" id="SDJR01000004">
    <property type="protein sequence ID" value="RXR26213.1"/>
    <property type="molecule type" value="Genomic_DNA"/>
</dbReference>
<keyword evidence="5 7" id="KW-0560">Oxidoreductase</keyword>
<dbReference type="Gene3D" id="3.40.605.10">
    <property type="entry name" value="Aldehyde Dehydrogenase, Chain A, domain 1"/>
    <property type="match status" value="1"/>
</dbReference>
<dbReference type="Pfam" id="PF00171">
    <property type="entry name" value="Aldedh"/>
    <property type="match status" value="1"/>
</dbReference>
<dbReference type="GO" id="GO:0005737">
    <property type="term" value="C:cytoplasm"/>
    <property type="evidence" value="ECO:0007669"/>
    <property type="project" value="UniProtKB-SubCell"/>
</dbReference>
<dbReference type="Proteomes" id="UP000289805">
    <property type="component" value="Unassembled WGS sequence"/>
</dbReference>
<dbReference type="NCBIfam" id="TIGR00407">
    <property type="entry name" value="proA"/>
    <property type="match status" value="1"/>
</dbReference>
<keyword evidence="2 7" id="KW-0028">Amino-acid biosynthesis</keyword>
<comment type="subcellular location">
    <subcellularLocation>
        <location evidence="7">Cytoplasm</location>
    </subcellularLocation>
</comment>
<dbReference type="Gene3D" id="3.40.309.10">
    <property type="entry name" value="Aldehyde Dehydrogenase, Chain A, domain 2"/>
    <property type="match status" value="1"/>
</dbReference>
<feature type="compositionally biased region" description="Polar residues" evidence="8">
    <location>
        <begin position="1"/>
        <end position="21"/>
    </location>
</feature>
<evidence type="ECO:0000256" key="5">
    <source>
        <dbReference type="ARBA" id="ARBA00023002"/>
    </source>
</evidence>
<dbReference type="SUPFAM" id="SSF53720">
    <property type="entry name" value="ALDH-like"/>
    <property type="match status" value="1"/>
</dbReference>
<dbReference type="PROSITE" id="PS01223">
    <property type="entry name" value="PROA"/>
    <property type="match status" value="1"/>
</dbReference>
<dbReference type="GO" id="GO:0004350">
    <property type="term" value="F:glutamate-5-semialdehyde dehydrogenase activity"/>
    <property type="evidence" value="ECO:0007669"/>
    <property type="project" value="UniProtKB-UniRule"/>
</dbReference>
<dbReference type="InterPro" id="IPR020593">
    <property type="entry name" value="G-glutamylP_reductase_CS"/>
</dbReference>
<dbReference type="InterPro" id="IPR016163">
    <property type="entry name" value="Ald_DH_C"/>
</dbReference>
<dbReference type="InterPro" id="IPR000965">
    <property type="entry name" value="GPR_dom"/>
</dbReference>
<evidence type="ECO:0000313" key="10">
    <source>
        <dbReference type="EMBL" id="RXR26213.1"/>
    </source>
</evidence>
<evidence type="ECO:0000313" key="13">
    <source>
        <dbReference type="Proteomes" id="UP000290517"/>
    </source>
</evidence>
<name>A0A4V1N5S5_9CELL</name>
<dbReference type="Proteomes" id="UP000290517">
    <property type="component" value="Unassembled WGS sequence"/>
</dbReference>
<comment type="caution">
    <text evidence="11">The sequence shown here is derived from an EMBL/GenBank/DDBJ whole genome shotgun (WGS) entry which is preliminary data.</text>
</comment>
<dbReference type="FunFam" id="3.40.309.10:FF:000006">
    <property type="entry name" value="Gamma-glutamyl phosphate reductase"/>
    <property type="match status" value="1"/>
</dbReference>
<evidence type="ECO:0000256" key="6">
    <source>
        <dbReference type="ARBA" id="ARBA00049024"/>
    </source>
</evidence>
<reference evidence="12 13" key="1">
    <citation type="submission" date="2019-01" db="EMBL/GenBank/DDBJ databases">
        <title>Oerskovia turbata Genome sequencing and assembly.</title>
        <authorList>
            <person name="Dou T."/>
        </authorList>
    </citation>
    <scope>NUCLEOTIDE SEQUENCE [LARGE SCALE GENOMIC DNA]</scope>
    <source>
        <strain evidence="11 12">JCM12123</strain>
        <strain evidence="10 13">JCM3160</strain>
    </source>
</reference>
<dbReference type="EC" id="1.2.1.41" evidence="7"/>
<dbReference type="PANTHER" id="PTHR11063:SF8">
    <property type="entry name" value="DELTA-1-PYRROLINE-5-CARBOXYLATE SYNTHASE"/>
    <property type="match status" value="1"/>
</dbReference>
<keyword evidence="4 7" id="KW-0521">NADP</keyword>
<dbReference type="GO" id="GO:0050661">
    <property type="term" value="F:NADP binding"/>
    <property type="evidence" value="ECO:0007669"/>
    <property type="project" value="InterPro"/>
</dbReference>
<gene>
    <name evidence="7" type="primary">proA</name>
    <name evidence="10" type="ORF">EQW73_07675</name>
    <name evidence="11" type="ORF">EQW78_00730</name>
</gene>
<evidence type="ECO:0000313" key="12">
    <source>
        <dbReference type="Proteomes" id="UP000289805"/>
    </source>
</evidence>
<protein>
    <recommendedName>
        <fullName evidence="7">Gamma-glutamyl phosphate reductase</fullName>
        <shortName evidence="7">GPR</shortName>
        <ecNumber evidence="7">1.2.1.41</ecNumber>
    </recommendedName>
    <alternativeName>
        <fullName evidence="7">Glutamate-5-semialdehyde dehydrogenase</fullName>
    </alternativeName>
    <alternativeName>
        <fullName evidence="7">Glutamyl-gamma-semialdehyde dehydrogenase</fullName>
        <shortName evidence="7">GSA dehydrogenase</shortName>
    </alternativeName>
</protein>
<comment type="catalytic activity">
    <reaction evidence="6 7">
        <text>L-glutamate 5-semialdehyde + phosphate + NADP(+) = L-glutamyl 5-phosphate + NADPH + H(+)</text>
        <dbReference type="Rhea" id="RHEA:19541"/>
        <dbReference type="ChEBI" id="CHEBI:15378"/>
        <dbReference type="ChEBI" id="CHEBI:43474"/>
        <dbReference type="ChEBI" id="CHEBI:57783"/>
        <dbReference type="ChEBI" id="CHEBI:58066"/>
        <dbReference type="ChEBI" id="CHEBI:58274"/>
        <dbReference type="ChEBI" id="CHEBI:58349"/>
        <dbReference type="EC" id="1.2.1.41"/>
    </reaction>
</comment>
<evidence type="ECO:0000256" key="1">
    <source>
        <dbReference type="ARBA" id="ARBA00004985"/>
    </source>
</evidence>
<keyword evidence="7" id="KW-0963">Cytoplasm</keyword>
<keyword evidence="13" id="KW-1185">Reference proteome</keyword>
<keyword evidence="3 7" id="KW-0641">Proline biosynthesis</keyword>
<dbReference type="InterPro" id="IPR012134">
    <property type="entry name" value="Glu-5-SA_DH"/>
</dbReference>
<dbReference type="InterPro" id="IPR016162">
    <property type="entry name" value="Ald_DH_N"/>
</dbReference>
<dbReference type="PIRSF" id="PIRSF000151">
    <property type="entry name" value="GPR"/>
    <property type="match status" value="1"/>
</dbReference>
<sequence length="457" mass="47309">MTALSPTSALDPTATTATSGPQTPPAVATGPSTAPDVSVTQDVEATARRAKTASRRLATATRATKDAALHALADALVAATAEIVTANAQDLERGRENGTSAGLLDRLALTPERIVAIADALRELAALPDPVGEVVRGSTLPNGLRLRQVRVPMGVVGMIYEARPNVTVDAAGLALKSGNAVILRGGSAAARSNEIIVDVLGRALAAQGLPADLVQSIDRHGRPGAVALMHARGLVDVLVPRGGADLIQTVVRESTVPVIETGVGNCHVYVDASADQTSALEILLNSKTQRVGVCNAAETLLVHADAAPQFLPAALAALDEAGVVLHGDPRTAELAPDGIEILAATDDDWAREYLAPEIAVRVVPDLDAAIEHIRTWTSGHTEAIVTRDLASSERFVAELDSAAIMVNASTRFTDGAQFGLGAEIGISTQKLHARGPMGLAELTTTKWVVHGDGHVRP</sequence>
<dbReference type="InterPro" id="IPR016161">
    <property type="entry name" value="Ald_DH/histidinol_DH"/>
</dbReference>
<evidence type="ECO:0000256" key="4">
    <source>
        <dbReference type="ARBA" id="ARBA00022857"/>
    </source>
</evidence>
<dbReference type="STRING" id="1713.GCA_000718325_02057"/>
<comment type="similarity">
    <text evidence="7">Belongs to the gamma-glutamyl phosphate reductase family.</text>
</comment>
<evidence type="ECO:0000256" key="8">
    <source>
        <dbReference type="SAM" id="MobiDB-lite"/>
    </source>
</evidence>
<feature type="domain" description="Aldehyde dehydrogenase" evidence="9">
    <location>
        <begin position="40"/>
        <end position="321"/>
    </location>
</feature>
<dbReference type="GO" id="GO:0055129">
    <property type="term" value="P:L-proline biosynthetic process"/>
    <property type="evidence" value="ECO:0007669"/>
    <property type="project" value="UniProtKB-UniRule"/>
</dbReference>
<comment type="pathway">
    <text evidence="1 7">Amino-acid biosynthesis; L-proline biosynthesis; L-glutamate 5-semialdehyde from L-glutamate: step 2/2.</text>
</comment>
<evidence type="ECO:0000256" key="2">
    <source>
        <dbReference type="ARBA" id="ARBA00022605"/>
    </source>
</evidence>
<evidence type="ECO:0000259" key="9">
    <source>
        <dbReference type="Pfam" id="PF00171"/>
    </source>
</evidence>
<dbReference type="OrthoDB" id="9809970at2"/>
<dbReference type="InterPro" id="IPR015590">
    <property type="entry name" value="Aldehyde_DH_dom"/>
</dbReference>
<organism evidence="11 12">
    <name type="scientific">Oerskovia turbata</name>
    <dbReference type="NCBI Taxonomy" id="1713"/>
    <lineage>
        <taxon>Bacteria</taxon>
        <taxon>Bacillati</taxon>
        <taxon>Actinomycetota</taxon>
        <taxon>Actinomycetes</taxon>
        <taxon>Micrococcales</taxon>
        <taxon>Cellulomonadaceae</taxon>
        <taxon>Oerskovia</taxon>
    </lineage>
</organism>
<dbReference type="NCBIfam" id="NF001221">
    <property type="entry name" value="PRK00197.1"/>
    <property type="match status" value="1"/>
</dbReference>
<proteinExistence type="inferred from homology"/>
<dbReference type="CDD" id="cd07079">
    <property type="entry name" value="ALDH_F18-19_ProA-GPR"/>
    <property type="match status" value="1"/>
</dbReference>